<dbReference type="GO" id="GO:0005634">
    <property type="term" value="C:nucleus"/>
    <property type="evidence" value="ECO:0007669"/>
    <property type="project" value="TreeGrafter"/>
</dbReference>
<evidence type="ECO:0000256" key="8">
    <source>
        <dbReference type="ARBA" id="ARBA00023136"/>
    </source>
</evidence>
<proteinExistence type="inferred from homology"/>
<protein>
    <recommendedName>
        <fullName evidence="10">Cell death-inducing p53-target protein 1</fullName>
    </recommendedName>
    <alternativeName>
        <fullName evidence="11">LITAF-like protein</fullName>
    </alternativeName>
</protein>
<evidence type="ECO:0000256" key="7">
    <source>
        <dbReference type="ARBA" id="ARBA00022833"/>
    </source>
</evidence>
<evidence type="ECO:0000313" key="14">
    <source>
        <dbReference type="Ensembl" id="ENSRFEP00010028174.1"/>
    </source>
</evidence>
<dbReference type="AlphaFoldDB" id="A0A671FZY2"/>
<dbReference type="PANTHER" id="PTHR23292:SF7">
    <property type="entry name" value="CELL DEATH-INDUCING P53-TARGET PROTEIN 1"/>
    <property type="match status" value="1"/>
</dbReference>
<evidence type="ECO:0000256" key="10">
    <source>
        <dbReference type="ARBA" id="ARBA00040553"/>
    </source>
</evidence>
<keyword evidence="4" id="KW-0053">Apoptosis</keyword>
<evidence type="ECO:0000313" key="15">
    <source>
        <dbReference type="Proteomes" id="UP000472240"/>
    </source>
</evidence>
<dbReference type="SMART" id="SM00714">
    <property type="entry name" value="LITAF"/>
    <property type="match status" value="1"/>
</dbReference>
<reference evidence="14" key="2">
    <citation type="submission" date="2025-09" db="UniProtKB">
        <authorList>
            <consortium name="Ensembl"/>
        </authorList>
    </citation>
    <scope>IDENTIFICATION</scope>
</reference>
<reference evidence="14" key="1">
    <citation type="submission" date="2025-08" db="UniProtKB">
        <authorList>
            <consortium name="Ensembl"/>
        </authorList>
    </citation>
    <scope>IDENTIFICATION</scope>
</reference>
<dbReference type="Ensembl" id="ENSRFET00010030581.1">
    <property type="protein sequence ID" value="ENSRFEP00010028174.1"/>
    <property type="gene ID" value="ENSRFEG00010018717.1"/>
</dbReference>
<evidence type="ECO:0000256" key="5">
    <source>
        <dbReference type="ARBA" id="ARBA00022723"/>
    </source>
</evidence>
<evidence type="ECO:0000256" key="4">
    <source>
        <dbReference type="ARBA" id="ARBA00022703"/>
    </source>
</evidence>
<dbReference type="InterPro" id="IPR006629">
    <property type="entry name" value="LITAF"/>
</dbReference>
<dbReference type="Proteomes" id="UP000472240">
    <property type="component" value="Unplaced"/>
</dbReference>
<dbReference type="GO" id="GO:0042771">
    <property type="term" value="P:intrinsic apoptotic signaling pathway in response to DNA damage by p53 class mediator"/>
    <property type="evidence" value="ECO:0007669"/>
    <property type="project" value="TreeGrafter"/>
</dbReference>
<evidence type="ECO:0000256" key="1">
    <source>
        <dbReference type="ARBA" id="ARBA00004492"/>
    </source>
</evidence>
<dbReference type="PANTHER" id="PTHR23292">
    <property type="entry name" value="LIPOPOLYSACCHARIDE-INDUCED TUMOR NECROSIS FACTOR-ALPHA FACTOR"/>
    <property type="match status" value="1"/>
</dbReference>
<dbReference type="InterPro" id="IPR037519">
    <property type="entry name" value="LITAF_fam"/>
</dbReference>
<keyword evidence="6" id="KW-0967">Endosome</keyword>
<dbReference type="PROSITE" id="PS51837">
    <property type="entry name" value="LITAF"/>
    <property type="match status" value="1"/>
</dbReference>
<gene>
    <name evidence="14" type="primary">CDIP1</name>
</gene>
<feature type="region of interest" description="Disordered" evidence="12">
    <location>
        <begin position="1"/>
        <end position="70"/>
    </location>
</feature>
<comment type="similarity">
    <text evidence="3">Belongs to the CDIP1/LITAF family.</text>
</comment>
<dbReference type="GeneTree" id="ENSGT00940000157696"/>
<evidence type="ECO:0000256" key="9">
    <source>
        <dbReference type="ARBA" id="ARBA00023228"/>
    </source>
</evidence>
<dbReference type="GO" id="GO:0008270">
    <property type="term" value="F:zinc ion binding"/>
    <property type="evidence" value="ECO:0007669"/>
    <property type="project" value="TreeGrafter"/>
</dbReference>
<dbReference type="GO" id="GO:0098560">
    <property type="term" value="C:cytoplasmic side of late endosome membrane"/>
    <property type="evidence" value="ECO:0007669"/>
    <property type="project" value="TreeGrafter"/>
</dbReference>
<keyword evidence="7" id="KW-0862">Zinc</keyword>
<sequence>VTWKTVSRLGHSSRLPLEAPGSRARRSRPSHGGNDLGPQSPLPARGARAVHGRHCSPHGRPIAPGAHGRTTPPRGLWAGGVGGVRVSPAGLRVLSSERLDPGQSPRSLDLWPLAFQGPGEALKRCLTTHPLLILEAPQPRFWRRKVEPRPLQVGFSAPWSWPWPIPAARSWCLEQPIHQQCGWVPPSFLSLPLCPGQTSPAVMQPPPGMSLPPADIGPPPYEPPGHPVPQPGFIPPHVNADGTYMPPGFYPPPGPHPPMGYYPPGPYPPGPYPGPGGHTATVLVPSGAATTVTVLQGEIFEGAPVQTVCPHCQQAITTKISYEIGLMNFVLGFFCCFMGCDLGCCLIPCLINDFKDVTHTCPSCKAYIYTYKRLC</sequence>
<dbReference type="GO" id="GO:0098574">
    <property type="term" value="C:cytoplasmic side of lysosomal membrane"/>
    <property type="evidence" value="ECO:0007669"/>
    <property type="project" value="TreeGrafter"/>
</dbReference>
<feature type="compositionally biased region" description="Basic residues" evidence="12">
    <location>
        <begin position="48"/>
        <end position="57"/>
    </location>
</feature>
<comment type="subcellular location">
    <subcellularLocation>
        <location evidence="1">Late endosome membrane</location>
        <topology evidence="1">Peripheral membrane protein</topology>
        <orientation evidence="1">Cytoplasmic side</orientation>
    </subcellularLocation>
    <subcellularLocation>
        <location evidence="2">Lysosome membrane</location>
        <topology evidence="2">Peripheral membrane protein</topology>
        <orientation evidence="2">Cytoplasmic side</orientation>
    </subcellularLocation>
</comment>
<name>A0A671FZY2_RHIFE</name>
<evidence type="ECO:0000256" key="3">
    <source>
        <dbReference type="ARBA" id="ARBA00005975"/>
    </source>
</evidence>
<accession>A0A671FZY2</accession>
<feature type="domain" description="LITAF" evidence="13">
    <location>
        <begin position="289"/>
        <end position="373"/>
    </location>
</feature>
<organism evidence="14 15">
    <name type="scientific">Rhinolophus ferrumequinum</name>
    <name type="common">Greater horseshoe bat</name>
    <dbReference type="NCBI Taxonomy" id="59479"/>
    <lineage>
        <taxon>Eukaryota</taxon>
        <taxon>Metazoa</taxon>
        <taxon>Chordata</taxon>
        <taxon>Craniata</taxon>
        <taxon>Vertebrata</taxon>
        <taxon>Euteleostomi</taxon>
        <taxon>Mammalia</taxon>
        <taxon>Eutheria</taxon>
        <taxon>Laurasiatheria</taxon>
        <taxon>Chiroptera</taxon>
        <taxon>Yinpterochiroptera</taxon>
        <taxon>Rhinolophoidea</taxon>
        <taxon>Rhinolophidae</taxon>
        <taxon>Rhinolophinae</taxon>
        <taxon>Rhinolophus</taxon>
    </lineage>
</organism>
<keyword evidence="8" id="KW-0472">Membrane</keyword>
<keyword evidence="9" id="KW-0458">Lysosome</keyword>
<evidence type="ECO:0000259" key="13">
    <source>
        <dbReference type="PROSITE" id="PS51837"/>
    </source>
</evidence>
<keyword evidence="5" id="KW-0479">Metal-binding</keyword>
<evidence type="ECO:0000256" key="6">
    <source>
        <dbReference type="ARBA" id="ARBA00022753"/>
    </source>
</evidence>
<keyword evidence="15" id="KW-1185">Reference proteome</keyword>
<dbReference type="InParanoid" id="A0A671FZY2"/>
<evidence type="ECO:0000256" key="12">
    <source>
        <dbReference type="SAM" id="MobiDB-lite"/>
    </source>
</evidence>
<evidence type="ECO:0000256" key="2">
    <source>
        <dbReference type="ARBA" id="ARBA00004630"/>
    </source>
</evidence>
<dbReference type="Pfam" id="PF10601">
    <property type="entry name" value="zf-LITAF-like"/>
    <property type="match status" value="1"/>
</dbReference>
<evidence type="ECO:0000256" key="11">
    <source>
        <dbReference type="ARBA" id="ARBA00041883"/>
    </source>
</evidence>